<evidence type="ECO:0000256" key="4">
    <source>
        <dbReference type="PROSITE-ProRule" id="PRU00335"/>
    </source>
</evidence>
<accession>A0A560FHT9</accession>
<dbReference type="SUPFAM" id="SSF48498">
    <property type="entry name" value="Tetracyclin repressor-like, C-terminal domain"/>
    <property type="match status" value="1"/>
</dbReference>
<dbReference type="SUPFAM" id="SSF46689">
    <property type="entry name" value="Homeodomain-like"/>
    <property type="match status" value="1"/>
</dbReference>
<evidence type="ECO:0000259" key="5">
    <source>
        <dbReference type="PROSITE" id="PS50977"/>
    </source>
</evidence>
<dbReference type="AlphaFoldDB" id="A0A560FHT9"/>
<keyword evidence="1" id="KW-0805">Transcription regulation</keyword>
<dbReference type="GO" id="GO:0003700">
    <property type="term" value="F:DNA-binding transcription factor activity"/>
    <property type="evidence" value="ECO:0007669"/>
    <property type="project" value="TreeGrafter"/>
</dbReference>
<evidence type="ECO:0000313" key="6">
    <source>
        <dbReference type="EMBL" id="TWB21158.1"/>
    </source>
</evidence>
<keyword evidence="3" id="KW-0804">Transcription</keyword>
<dbReference type="Pfam" id="PF16859">
    <property type="entry name" value="TetR_C_11"/>
    <property type="match status" value="1"/>
</dbReference>
<dbReference type="Proteomes" id="UP000319859">
    <property type="component" value="Unassembled WGS sequence"/>
</dbReference>
<evidence type="ECO:0000256" key="2">
    <source>
        <dbReference type="ARBA" id="ARBA00023125"/>
    </source>
</evidence>
<feature type="domain" description="HTH tetR-type" evidence="5">
    <location>
        <begin position="13"/>
        <end position="73"/>
    </location>
</feature>
<feature type="DNA-binding region" description="H-T-H motif" evidence="4">
    <location>
        <begin position="36"/>
        <end position="55"/>
    </location>
</feature>
<dbReference type="RefSeq" id="WP_145749830.1">
    <property type="nucleotide sequence ID" value="NZ_VITN01000005.1"/>
</dbReference>
<dbReference type="InterPro" id="IPR009057">
    <property type="entry name" value="Homeodomain-like_sf"/>
</dbReference>
<dbReference type="Gene3D" id="1.10.10.60">
    <property type="entry name" value="Homeodomain-like"/>
    <property type="match status" value="1"/>
</dbReference>
<dbReference type="InterPro" id="IPR036271">
    <property type="entry name" value="Tet_transcr_reg_TetR-rel_C_sf"/>
</dbReference>
<evidence type="ECO:0000256" key="3">
    <source>
        <dbReference type="ARBA" id="ARBA00023163"/>
    </source>
</evidence>
<gene>
    <name evidence="6" type="ORF">FBZ89_10525</name>
</gene>
<name>A0A560FHT9_9PROT</name>
<dbReference type="OrthoDB" id="9803547at2"/>
<dbReference type="PROSITE" id="PS50977">
    <property type="entry name" value="HTH_TETR_2"/>
    <property type="match status" value="1"/>
</dbReference>
<organism evidence="6 7">
    <name type="scientific">Nitrospirillum amazonense</name>
    <dbReference type="NCBI Taxonomy" id="28077"/>
    <lineage>
        <taxon>Bacteria</taxon>
        <taxon>Pseudomonadati</taxon>
        <taxon>Pseudomonadota</taxon>
        <taxon>Alphaproteobacteria</taxon>
        <taxon>Rhodospirillales</taxon>
        <taxon>Azospirillaceae</taxon>
        <taxon>Nitrospirillum</taxon>
    </lineage>
</organism>
<comment type="caution">
    <text evidence="6">The sequence shown here is derived from an EMBL/GenBank/DDBJ whole genome shotgun (WGS) entry which is preliminary data.</text>
</comment>
<dbReference type="PANTHER" id="PTHR30055:SF148">
    <property type="entry name" value="TETR-FAMILY TRANSCRIPTIONAL REGULATOR"/>
    <property type="match status" value="1"/>
</dbReference>
<dbReference type="InterPro" id="IPR050109">
    <property type="entry name" value="HTH-type_TetR-like_transc_reg"/>
</dbReference>
<proteinExistence type="predicted"/>
<sequence length="188" mass="20647">MSGPTQITDKRVERSKAKVLAETYRQLVHSGIAGVSVDEVSRISGISKTTIYRHWPSRSALLIDACSRLGGTPVAPDTGSLRGDARALLSHLAHQLQTANWGSVYPSIIDAAERDGELSTMQAALHKTFMAPFEAIIERAKAKGEVPRDRVTNDVVALLVGPFFFRRWFAKEGMDDRFIDAVIEAAIR</sequence>
<protein>
    <submittedName>
        <fullName evidence="6">TetR family transcriptional regulator</fullName>
    </submittedName>
</protein>
<dbReference type="InterPro" id="IPR001647">
    <property type="entry name" value="HTH_TetR"/>
</dbReference>
<dbReference type="Gene3D" id="1.10.357.10">
    <property type="entry name" value="Tetracycline Repressor, domain 2"/>
    <property type="match status" value="1"/>
</dbReference>
<evidence type="ECO:0000256" key="1">
    <source>
        <dbReference type="ARBA" id="ARBA00023015"/>
    </source>
</evidence>
<evidence type="ECO:0000313" key="7">
    <source>
        <dbReference type="Proteomes" id="UP000319859"/>
    </source>
</evidence>
<dbReference type="Pfam" id="PF00440">
    <property type="entry name" value="TetR_N"/>
    <property type="match status" value="1"/>
</dbReference>
<dbReference type="PANTHER" id="PTHR30055">
    <property type="entry name" value="HTH-TYPE TRANSCRIPTIONAL REGULATOR RUTR"/>
    <property type="match status" value="1"/>
</dbReference>
<keyword evidence="2 4" id="KW-0238">DNA-binding</keyword>
<dbReference type="InterPro" id="IPR011075">
    <property type="entry name" value="TetR_C"/>
</dbReference>
<dbReference type="GO" id="GO:0000976">
    <property type="term" value="F:transcription cis-regulatory region binding"/>
    <property type="evidence" value="ECO:0007669"/>
    <property type="project" value="TreeGrafter"/>
</dbReference>
<reference evidence="6 7" key="1">
    <citation type="submission" date="2019-06" db="EMBL/GenBank/DDBJ databases">
        <title>Genomic Encyclopedia of Type Strains, Phase IV (KMG-V): Genome sequencing to study the core and pangenomes of soil and plant-associated prokaryotes.</title>
        <authorList>
            <person name="Whitman W."/>
        </authorList>
    </citation>
    <scope>NUCLEOTIDE SEQUENCE [LARGE SCALE GENOMIC DNA]</scope>
    <source>
        <strain evidence="6 7">BR 11880</strain>
    </source>
</reference>
<dbReference type="EMBL" id="VITN01000005">
    <property type="protein sequence ID" value="TWB21158.1"/>
    <property type="molecule type" value="Genomic_DNA"/>
</dbReference>